<dbReference type="GO" id="GO:0008278">
    <property type="term" value="C:cohesin complex"/>
    <property type="evidence" value="ECO:0007669"/>
    <property type="project" value="InterPro"/>
</dbReference>
<dbReference type="GO" id="GO:1990414">
    <property type="term" value="P:replication-born double-strand break repair via sister chromatid exchange"/>
    <property type="evidence" value="ECO:0007669"/>
    <property type="project" value="TreeGrafter"/>
</dbReference>
<dbReference type="GO" id="GO:0007062">
    <property type="term" value="P:sister chromatid cohesion"/>
    <property type="evidence" value="ECO:0007669"/>
    <property type="project" value="InterPro"/>
</dbReference>
<evidence type="ECO:0000256" key="1">
    <source>
        <dbReference type="ARBA" id="ARBA00004123"/>
    </source>
</evidence>
<comment type="subcellular location">
    <subcellularLocation>
        <location evidence="1">Nucleus</location>
    </subcellularLocation>
</comment>
<evidence type="ECO:0000259" key="3">
    <source>
        <dbReference type="Pfam" id="PF04825"/>
    </source>
</evidence>
<dbReference type="PANTHER" id="PTHR12585">
    <property type="entry name" value="SCC1 / RAD21 FAMILY MEMBER"/>
    <property type="match status" value="1"/>
</dbReference>
<organism evidence="4 5">
    <name type="scientific">Piptocephalis cylindrospora</name>
    <dbReference type="NCBI Taxonomy" id="1907219"/>
    <lineage>
        <taxon>Eukaryota</taxon>
        <taxon>Fungi</taxon>
        <taxon>Fungi incertae sedis</taxon>
        <taxon>Zoopagomycota</taxon>
        <taxon>Zoopagomycotina</taxon>
        <taxon>Zoopagomycetes</taxon>
        <taxon>Zoopagales</taxon>
        <taxon>Piptocephalidaceae</taxon>
        <taxon>Piptocephalis</taxon>
    </lineage>
</organism>
<feature type="domain" description="Rad21/Rec8-like protein N-terminal" evidence="3">
    <location>
        <begin position="1"/>
        <end position="107"/>
    </location>
</feature>
<keyword evidence="2" id="KW-0539">Nucleus</keyword>
<dbReference type="EMBL" id="KZ987921">
    <property type="protein sequence ID" value="RKP13912.1"/>
    <property type="molecule type" value="Genomic_DNA"/>
</dbReference>
<dbReference type="Proteomes" id="UP000267251">
    <property type="component" value="Unassembled WGS sequence"/>
</dbReference>
<dbReference type="GO" id="GO:0003682">
    <property type="term" value="F:chromatin binding"/>
    <property type="evidence" value="ECO:0007669"/>
    <property type="project" value="TreeGrafter"/>
</dbReference>
<dbReference type="AlphaFoldDB" id="A0A4P9Y5C8"/>
<reference evidence="5" key="1">
    <citation type="journal article" date="2018" name="Nat. Microbiol.">
        <title>Leveraging single-cell genomics to expand the fungal tree of life.</title>
        <authorList>
            <person name="Ahrendt S.R."/>
            <person name="Quandt C.A."/>
            <person name="Ciobanu D."/>
            <person name="Clum A."/>
            <person name="Salamov A."/>
            <person name="Andreopoulos B."/>
            <person name="Cheng J.F."/>
            <person name="Woyke T."/>
            <person name="Pelin A."/>
            <person name="Henrissat B."/>
            <person name="Reynolds N.K."/>
            <person name="Benny G.L."/>
            <person name="Smith M.E."/>
            <person name="James T.Y."/>
            <person name="Grigoriev I.V."/>
        </authorList>
    </citation>
    <scope>NUCLEOTIDE SEQUENCE [LARGE SCALE GENOMIC DNA]</scope>
</reference>
<evidence type="ECO:0000256" key="2">
    <source>
        <dbReference type="ARBA" id="ARBA00023242"/>
    </source>
</evidence>
<dbReference type="OrthoDB" id="10071381at2759"/>
<dbReference type="PANTHER" id="PTHR12585:SF69">
    <property type="entry name" value="FI11703P"/>
    <property type="match status" value="1"/>
</dbReference>
<dbReference type="InterPro" id="IPR039781">
    <property type="entry name" value="Rad21/Rec8-like"/>
</dbReference>
<sequence>MFFSEAILSRKGSLAKVWLAAHWERKLTKSQLLQTDITNSVRKVQEEEEQGRMALRLSGQLLLGVARIYSRKTKYLMEDCGEASVRIRLAFHAASLPRDTSSLDLTQAQQGFRSQHLHSITLSDQMNGLDLTLADEGLGFG</sequence>
<keyword evidence="5" id="KW-1185">Reference proteome</keyword>
<dbReference type="Pfam" id="PF04825">
    <property type="entry name" value="Rad21_Rec8_N"/>
    <property type="match status" value="1"/>
</dbReference>
<evidence type="ECO:0000313" key="4">
    <source>
        <dbReference type="EMBL" id="RKP13912.1"/>
    </source>
</evidence>
<proteinExistence type="predicted"/>
<protein>
    <submittedName>
        <fullName evidence="4">Rec8 like protein-domain-containing protein</fullName>
    </submittedName>
</protein>
<name>A0A4P9Y5C8_9FUNG</name>
<evidence type="ECO:0000313" key="5">
    <source>
        <dbReference type="Proteomes" id="UP000267251"/>
    </source>
</evidence>
<dbReference type="InterPro" id="IPR006910">
    <property type="entry name" value="Rad21_Rec8_N"/>
</dbReference>
<accession>A0A4P9Y5C8</accession>
<gene>
    <name evidence="4" type="ORF">BJ684DRAFT_9391</name>
</gene>
<dbReference type="GO" id="GO:0005634">
    <property type="term" value="C:nucleus"/>
    <property type="evidence" value="ECO:0007669"/>
    <property type="project" value="UniProtKB-SubCell"/>
</dbReference>